<dbReference type="EMBL" id="CP001103">
    <property type="protein sequence ID" value="AEA98550.2"/>
    <property type="molecule type" value="Genomic_DNA"/>
</dbReference>
<evidence type="ECO:0000313" key="1">
    <source>
        <dbReference type="EMBL" id="AEA98550.2"/>
    </source>
</evidence>
<organism evidence="1 2">
    <name type="scientific">Alteromonas mediterranea (strain DSM 17117 / CIP 110805 / LMG 28347 / Deep ecotype)</name>
    <dbReference type="NCBI Taxonomy" id="1774373"/>
    <lineage>
        <taxon>Bacteria</taxon>
        <taxon>Pseudomonadati</taxon>
        <taxon>Pseudomonadota</taxon>
        <taxon>Gammaproteobacteria</taxon>
        <taxon>Alteromonadales</taxon>
        <taxon>Alteromonadaceae</taxon>
        <taxon>Alteromonas/Salinimonas group</taxon>
        <taxon>Alteromonas</taxon>
    </lineage>
</organism>
<protein>
    <submittedName>
        <fullName evidence="1">Uncharacterized protein</fullName>
    </submittedName>
</protein>
<dbReference type="Proteomes" id="UP000001870">
    <property type="component" value="Chromosome"/>
</dbReference>
<dbReference type="HOGENOM" id="CLU_097152_0_0_6"/>
<proteinExistence type="predicted"/>
<sequence length="222" mass="24898">MRHQLSLLVNIFLDVMNTQRSQISPEDIAIKDITIEEKGGAQIASAEIDNDVPTLISLFNSTFEDYNTRLVLGDDEPIYIPAGDDTGYHQIVFAHGFFSSALHEIAHWCIAGEKRRQLEDYGYWYCPDGRDEAQQADFEKVEIKPQAIEWAFTEAAGRKFQVSTDNLNGAEPDREGFTRNVAAQRAHYNEHGFPPRAKRFIEALSATFNGDRQAKATGADAA</sequence>
<evidence type="ECO:0000313" key="2">
    <source>
        <dbReference type="Proteomes" id="UP000001870"/>
    </source>
</evidence>
<dbReference type="AlphaFoldDB" id="F2G632"/>
<gene>
    <name evidence="1" type="ordered locus">MADE_1012070</name>
</gene>
<accession>F2G632</accession>
<reference evidence="1 2" key="1">
    <citation type="journal article" date="2008" name="ISME J.">
        <title>Comparative genomics of two ecotypes of the marine planktonic copiotroph Alteromonas macleodii suggests alternative lifestyles associated with different kinds of particulate organic matter.</title>
        <authorList>
            <person name="Ivars-Martinez E."/>
            <person name="Martin-Cuadrado A.B."/>
            <person name="D'Auria G."/>
            <person name="Mira A."/>
            <person name="Ferriera S."/>
            <person name="Johnson J."/>
            <person name="Friedman R."/>
            <person name="Rodriguez-Valera F."/>
        </authorList>
    </citation>
    <scope>NUCLEOTIDE SEQUENCE [LARGE SCALE GENOMIC DNA]</scope>
    <source>
        <strain evidence="2">DSM 17117 / CIP 110805 / LMG 28347 / Deep ecotype</strain>
    </source>
</reference>
<name>F2G632_ALTMD</name>
<dbReference type="InterPro" id="IPR007411">
    <property type="entry name" value="EpmC"/>
</dbReference>
<reference evidence="1 2" key="2">
    <citation type="journal article" date="2015" name="Antonie Van Leeuwenhoek">
        <title>Ecophysiological diversity of a novel member of the genus Alteromonas, and description of Alteromonas mediterranea sp. nov.</title>
        <authorList>
            <person name="Ivanova E.P."/>
            <person name="Lopez-Perez M."/>
            <person name="Zabalos M."/>
            <person name="Nguyen S.H."/>
            <person name="Webb H.K."/>
            <person name="Ryan J."/>
            <person name="Lagutin K."/>
            <person name="Vyssotski M."/>
            <person name="Crawford R.J."/>
            <person name="Rodriguez-Valera F."/>
        </authorList>
    </citation>
    <scope>NUCLEOTIDE SEQUENCE [LARGE SCALE GENOMIC DNA]</scope>
    <source>
        <strain evidence="2">DSM 17117 / CIP 110805 / LMG 28347 / Deep ecotype</strain>
    </source>
</reference>
<dbReference type="Pfam" id="PF04315">
    <property type="entry name" value="EpmC"/>
    <property type="match status" value="1"/>
</dbReference>
<keyword evidence="2" id="KW-1185">Reference proteome</keyword>
<dbReference type="KEGG" id="amc:MADE_1012070"/>